<dbReference type="RefSeq" id="WP_184514449.1">
    <property type="nucleotide sequence ID" value="NZ_CP050292.1"/>
</dbReference>
<dbReference type="EMBL" id="CP050292">
    <property type="protein sequence ID" value="QND70013.1"/>
    <property type="molecule type" value="Genomic_DNA"/>
</dbReference>
<dbReference type="KEGG" id="trb:HB776_01215"/>
<evidence type="ECO:0000313" key="1">
    <source>
        <dbReference type="EMBL" id="QND70013.1"/>
    </source>
</evidence>
<gene>
    <name evidence="1" type="ORF">HB776_01215</name>
</gene>
<dbReference type="Proteomes" id="UP000515291">
    <property type="component" value="Chromosome"/>
</dbReference>
<sequence length="60" mass="6583">MIESLLKVSSTSALGIAVWSDVLKELDHRGKVRLINGSYDDIGNALIHRIEGAETPAREH</sequence>
<protein>
    <submittedName>
        <fullName evidence="1">Uncharacterized protein</fullName>
    </submittedName>
</protein>
<evidence type="ECO:0000313" key="2">
    <source>
        <dbReference type="Proteomes" id="UP000515291"/>
    </source>
</evidence>
<proteinExistence type="predicted"/>
<organism evidence="1 2">
    <name type="scientific">Tardiphaga robiniae</name>
    <dbReference type="NCBI Taxonomy" id="943830"/>
    <lineage>
        <taxon>Bacteria</taxon>
        <taxon>Pseudomonadati</taxon>
        <taxon>Pseudomonadota</taxon>
        <taxon>Alphaproteobacteria</taxon>
        <taxon>Hyphomicrobiales</taxon>
        <taxon>Nitrobacteraceae</taxon>
        <taxon>Tardiphaga</taxon>
    </lineage>
</organism>
<name>A0A7G6TTD1_9BRAD</name>
<accession>A0A7G6TTD1</accession>
<dbReference type="AlphaFoldDB" id="A0A7G6TTD1"/>
<reference evidence="2" key="1">
    <citation type="journal article" date="2020" name="Mol. Plant Microbe">
        <title>Rhizobial microsymbionts of the narrowly endemic Oxytropis species growing in Kamchatka are characterized by significant genetic diversity and possess a set of genes that are associated with T3SS and T6SS secretion systems and can affect the development of symbiosis.</title>
        <authorList>
            <person name="Safronova V."/>
            <person name="Guro P."/>
            <person name="Sazanova A."/>
            <person name="Kuznetsova I."/>
            <person name="Belimov A."/>
            <person name="Yakubov V."/>
            <person name="Chirak E."/>
            <person name="Afonin A."/>
            <person name="Gogolev Y."/>
            <person name="Andronov E."/>
            <person name="Tikhonovich I."/>
        </authorList>
    </citation>
    <scope>NUCLEOTIDE SEQUENCE [LARGE SCALE GENOMIC DNA]</scope>
    <source>
        <strain evidence="2">581</strain>
    </source>
</reference>